<comment type="caution">
    <text evidence="1">The sequence shown here is derived from an EMBL/GenBank/DDBJ whole genome shotgun (WGS) entry which is preliminary data.</text>
</comment>
<dbReference type="InterPro" id="IPR004991">
    <property type="entry name" value="Aerolysin-like"/>
</dbReference>
<dbReference type="CDD" id="cd20223">
    <property type="entry name" value="PFM_epsilon-toxin-like"/>
    <property type="match status" value="1"/>
</dbReference>
<sequence length="327" mass="36478">MAITNIDELLGVQLADRPVGIMLNCDNDLFYEYNANIWKPNDSYAYPWPVTPTITPECARSTCELPGTEFIVDTSPLQVRNYNIEIPPDAILENLAPFFYQVANFTNNTDTQQEYLTVAFKKTLTETTTTKVTHGCKAGVKIGYKKTVKVKVVNQKEYNRELTLDYNYSNEQSTTNTITSEFTVPSQKVVVPPHKGMRIVMSVAMGYLSSEDVMLSADFSGLYYRWTAPIPPLSPTIYHADLYPFLKTLAQGCPTGSRWNEFVKQGIGLNDATASMSFRGKGLVESEFPSTVFDITTEQYDLATGIVTSSTTKTYDGVTGILLSETR</sequence>
<reference evidence="1 2" key="1">
    <citation type="submission" date="2017-09" db="EMBL/GenBank/DDBJ databases">
        <title>Large-scale bioinformatics analysis of Bacillus genomes uncovers conserved roles of natural products in bacterial physiology.</title>
        <authorList>
            <consortium name="Agbiome Team Llc"/>
            <person name="Bleich R.M."/>
            <person name="Grubbs K.J."/>
            <person name="Santa Maria K.C."/>
            <person name="Allen S.E."/>
            <person name="Farag S."/>
            <person name="Shank E.A."/>
            <person name="Bowers A."/>
        </authorList>
    </citation>
    <scope>NUCLEOTIDE SEQUENCE [LARGE SCALE GENOMIC DNA]</scope>
    <source>
        <strain evidence="1 2">AFS049141</strain>
    </source>
</reference>
<protein>
    <submittedName>
        <fullName evidence="1">Uncharacterized protein</fullName>
    </submittedName>
</protein>
<dbReference type="SUPFAM" id="SSF56973">
    <property type="entry name" value="Aerolisin/ETX pore-forming domain"/>
    <property type="match status" value="1"/>
</dbReference>
<organism evidence="1 2">
    <name type="scientific">Bacillus cereus</name>
    <dbReference type="NCBI Taxonomy" id="1396"/>
    <lineage>
        <taxon>Bacteria</taxon>
        <taxon>Bacillati</taxon>
        <taxon>Bacillota</taxon>
        <taxon>Bacilli</taxon>
        <taxon>Bacillales</taxon>
        <taxon>Bacillaceae</taxon>
        <taxon>Bacillus</taxon>
        <taxon>Bacillus cereus group</taxon>
    </lineage>
</organism>
<evidence type="ECO:0000313" key="2">
    <source>
        <dbReference type="Proteomes" id="UP000223834"/>
    </source>
</evidence>
<proteinExistence type="predicted"/>
<gene>
    <name evidence="1" type="ORF">CN980_32000</name>
</gene>
<dbReference type="Gene3D" id="2.170.15.10">
    <property type="entry name" value="Proaerolysin, chain A, domain 3"/>
    <property type="match status" value="1"/>
</dbReference>
<dbReference type="RefSeq" id="WP_098772175.1">
    <property type="nucleotide sequence ID" value="NZ_NUIQ01000424.1"/>
</dbReference>
<dbReference type="Pfam" id="PF03318">
    <property type="entry name" value="ETX_MTX2"/>
    <property type="match status" value="1"/>
</dbReference>
<name>A0A9X7GLZ1_BACCE</name>
<dbReference type="Proteomes" id="UP000223834">
    <property type="component" value="Unassembled WGS sequence"/>
</dbReference>
<accession>A0A9X7GLZ1</accession>
<evidence type="ECO:0000313" key="1">
    <source>
        <dbReference type="EMBL" id="PGO56272.1"/>
    </source>
</evidence>
<dbReference type="EMBL" id="NUIQ01000424">
    <property type="protein sequence ID" value="PGO56272.1"/>
    <property type="molecule type" value="Genomic_DNA"/>
</dbReference>
<dbReference type="AlphaFoldDB" id="A0A9X7GLZ1"/>